<evidence type="ECO:0000256" key="4">
    <source>
        <dbReference type="ARBA" id="ARBA00023004"/>
    </source>
</evidence>
<dbReference type="Proteomes" id="UP000053841">
    <property type="component" value="Unassembled WGS sequence"/>
</dbReference>
<organism evidence="6 7">
    <name type="scientific">Cochliobolus carbonum (strain 26-R-13)</name>
    <name type="common">Maize leaf spot fungus</name>
    <name type="synonym">Bipolaris zeicola</name>
    <dbReference type="NCBI Taxonomy" id="930089"/>
    <lineage>
        <taxon>Eukaryota</taxon>
        <taxon>Fungi</taxon>
        <taxon>Dikarya</taxon>
        <taxon>Ascomycota</taxon>
        <taxon>Pezizomycotina</taxon>
        <taxon>Dothideomycetes</taxon>
        <taxon>Pleosporomycetidae</taxon>
        <taxon>Pleosporales</taxon>
        <taxon>Pleosporineae</taxon>
        <taxon>Pleosporaceae</taxon>
        <taxon>Bipolaris</taxon>
    </lineage>
</organism>
<dbReference type="CDD" id="cd11040">
    <property type="entry name" value="CYP7_CYP8-like"/>
    <property type="match status" value="1"/>
</dbReference>
<comment type="cofactor">
    <cofactor evidence="1 5">
        <name>heme</name>
        <dbReference type="ChEBI" id="CHEBI:30413"/>
    </cofactor>
</comment>
<sequence>MLTMRTYVVTSPSLAAAVQRAHSTLDFDPLVVEIIPRVCRTSAQTKKILEDAKAKEEGRVPMQQLNHFSNFLENIEDNIDVDLFRFITRPLMAASMHAFYGPRNPFAVRPELVEKYWDWDHMNLELGAGVLPQLTTRKAYQGLEAIVKGFIEYTNNGYHKEANPLMQEKKRMHNSEGISDDENARLELAISFAINSNAGITCFWVLNNLFSRPHLLRQIRNEIYQNAFEAPGTISVNKLRDTCPLLNSVFRESVRLITPMVSARYITEDTILEDSYLLRKGSLVQIANGVIHADTNIWGDDASLFNPHRFLYSPRGSKSNHDGSISNEKANIVHAAAFRGFGGGTNMCPGRHFAQMEVLGATAALALGFDIQPISGKSQLQWDPPRNEKKFSLALLKPSRAVNVRFSRRAEFKMVKWVWKA</sequence>
<accession>W6XW94</accession>
<evidence type="ECO:0000256" key="1">
    <source>
        <dbReference type="ARBA" id="ARBA00001971"/>
    </source>
</evidence>
<evidence type="ECO:0000313" key="7">
    <source>
        <dbReference type="Proteomes" id="UP000053841"/>
    </source>
</evidence>
<dbReference type="HOGENOM" id="CLU_018012_4_2_1"/>
<feature type="binding site" description="axial binding residue" evidence="5">
    <location>
        <position position="348"/>
    </location>
    <ligand>
        <name>heme</name>
        <dbReference type="ChEBI" id="CHEBI:30413"/>
    </ligand>
    <ligandPart>
        <name>Fe</name>
        <dbReference type="ChEBI" id="CHEBI:18248"/>
    </ligandPart>
</feature>
<dbReference type="InterPro" id="IPR002403">
    <property type="entry name" value="Cyt_P450_E_grp-IV"/>
</dbReference>
<evidence type="ECO:0000256" key="5">
    <source>
        <dbReference type="PIRSR" id="PIRSR602403-1"/>
    </source>
</evidence>
<name>W6XW94_COCC2</name>
<dbReference type="RefSeq" id="XP_007718643.1">
    <property type="nucleotide sequence ID" value="XM_007720453.1"/>
</dbReference>
<evidence type="ECO:0000256" key="2">
    <source>
        <dbReference type="ARBA" id="ARBA00010617"/>
    </source>
</evidence>
<reference evidence="6 7" key="1">
    <citation type="journal article" date="2013" name="PLoS Genet.">
        <title>Comparative genome structure, secondary metabolite, and effector coding capacity across Cochliobolus pathogens.</title>
        <authorList>
            <person name="Condon B.J."/>
            <person name="Leng Y."/>
            <person name="Wu D."/>
            <person name="Bushley K.E."/>
            <person name="Ohm R.A."/>
            <person name="Otillar R."/>
            <person name="Martin J."/>
            <person name="Schackwitz W."/>
            <person name="Grimwood J."/>
            <person name="MohdZainudin N."/>
            <person name="Xue C."/>
            <person name="Wang R."/>
            <person name="Manning V.A."/>
            <person name="Dhillon B."/>
            <person name="Tu Z.J."/>
            <person name="Steffenson B.J."/>
            <person name="Salamov A."/>
            <person name="Sun H."/>
            <person name="Lowry S."/>
            <person name="LaButti K."/>
            <person name="Han J."/>
            <person name="Copeland A."/>
            <person name="Lindquist E."/>
            <person name="Barry K."/>
            <person name="Schmutz J."/>
            <person name="Baker S.E."/>
            <person name="Ciuffetti L.M."/>
            <person name="Grigoriev I.V."/>
            <person name="Zhong S."/>
            <person name="Turgeon B.G."/>
        </authorList>
    </citation>
    <scope>NUCLEOTIDE SEQUENCE [LARGE SCALE GENOMIC DNA]</scope>
    <source>
        <strain evidence="6 7">26-R-13</strain>
    </source>
</reference>
<dbReference type="STRING" id="930089.W6XW94"/>
<dbReference type="GO" id="GO:0016705">
    <property type="term" value="F:oxidoreductase activity, acting on paired donors, with incorporation or reduction of molecular oxygen"/>
    <property type="evidence" value="ECO:0007669"/>
    <property type="project" value="InterPro"/>
</dbReference>
<evidence type="ECO:0000256" key="3">
    <source>
        <dbReference type="ARBA" id="ARBA00022723"/>
    </source>
</evidence>
<keyword evidence="7" id="KW-1185">Reference proteome</keyword>
<dbReference type="eggNOG" id="KOG0684">
    <property type="taxonomic scope" value="Eukaryota"/>
</dbReference>
<keyword evidence="4 5" id="KW-0408">Iron</keyword>
<keyword evidence="5" id="KW-0349">Heme</keyword>
<dbReference type="Pfam" id="PF00067">
    <property type="entry name" value="p450"/>
    <property type="match status" value="1"/>
</dbReference>
<evidence type="ECO:0000313" key="6">
    <source>
        <dbReference type="EMBL" id="EUC27054.1"/>
    </source>
</evidence>
<keyword evidence="3 5" id="KW-0479">Metal-binding</keyword>
<dbReference type="PANTHER" id="PTHR47582">
    <property type="entry name" value="P450, PUTATIVE (EUROFUNG)-RELATED"/>
    <property type="match status" value="1"/>
</dbReference>
<dbReference type="InterPro" id="IPR036396">
    <property type="entry name" value="Cyt_P450_sf"/>
</dbReference>
<dbReference type="OrthoDB" id="3366823at2759"/>
<dbReference type="InterPro" id="IPR001128">
    <property type="entry name" value="Cyt_P450"/>
</dbReference>
<dbReference type="EMBL" id="KI965020">
    <property type="protein sequence ID" value="EUC27054.1"/>
    <property type="molecule type" value="Genomic_DNA"/>
</dbReference>
<dbReference type="PANTHER" id="PTHR47582:SF1">
    <property type="entry name" value="P450, PUTATIVE (EUROFUNG)-RELATED"/>
    <property type="match status" value="1"/>
</dbReference>
<dbReference type="KEGG" id="bze:COCCADRAFT_112700"/>
<proteinExistence type="inferred from homology"/>
<gene>
    <name evidence="6" type="ORF">COCCADRAFT_112700</name>
</gene>
<dbReference type="GeneID" id="19144492"/>
<dbReference type="InterPro" id="IPR053007">
    <property type="entry name" value="CYP450_monoxygenase_sec-met"/>
</dbReference>
<dbReference type="SUPFAM" id="SSF48264">
    <property type="entry name" value="Cytochrome P450"/>
    <property type="match status" value="1"/>
</dbReference>
<protein>
    <recommendedName>
        <fullName evidence="8">Cytochrome P450</fullName>
    </recommendedName>
</protein>
<comment type="similarity">
    <text evidence="2">Belongs to the cytochrome P450 family.</text>
</comment>
<dbReference type="PRINTS" id="PR00465">
    <property type="entry name" value="EP450IV"/>
</dbReference>
<dbReference type="GO" id="GO:0020037">
    <property type="term" value="F:heme binding"/>
    <property type="evidence" value="ECO:0007669"/>
    <property type="project" value="InterPro"/>
</dbReference>
<dbReference type="GO" id="GO:0005506">
    <property type="term" value="F:iron ion binding"/>
    <property type="evidence" value="ECO:0007669"/>
    <property type="project" value="InterPro"/>
</dbReference>
<dbReference type="GO" id="GO:0004497">
    <property type="term" value="F:monooxygenase activity"/>
    <property type="evidence" value="ECO:0007669"/>
    <property type="project" value="InterPro"/>
</dbReference>
<evidence type="ECO:0008006" key="8">
    <source>
        <dbReference type="Google" id="ProtNLM"/>
    </source>
</evidence>
<dbReference type="AlphaFoldDB" id="W6XW94"/>
<dbReference type="Gene3D" id="1.10.630.10">
    <property type="entry name" value="Cytochrome P450"/>
    <property type="match status" value="1"/>
</dbReference>